<protein>
    <submittedName>
        <fullName evidence="7">Protein SCO1/2</fullName>
    </submittedName>
</protein>
<evidence type="ECO:0000313" key="8">
    <source>
        <dbReference type="Proteomes" id="UP000246483"/>
    </source>
</evidence>
<comment type="caution">
    <text evidence="7">The sequence shown here is derived from an EMBL/GenBank/DDBJ whole genome shotgun (WGS) entry which is preliminary data.</text>
</comment>
<evidence type="ECO:0000256" key="4">
    <source>
        <dbReference type="PIRSR" id="PIRSR603782-2"/>
    </source>
</evidence>
<dbReference type="InterPro" id="IPR036249">
    <property type="entry name" value="Thioredoxin-like_sf"/>
</dbReference>
<dbReference type="AlphaFoldDB" id="A0A317RB85"/>
<evidence type="ECO:0000256" key="2">
    <source>
        <dbReference type="ARBA" id="ARBA00023008"/>
    </source>
</evidence>
<dbReference type="RefSeq" id="WP_019373072.1">
    <property type="nucleotide sequence ID" value="NZ_ALEE01000167.1"/>
</dbReference>
<gene>
    <name evidence="7" type="ORF">DFR36_105224</name>
</gene>
<proteinExistence type="inferred from homology"/>
<dbReference type="GO" id="GO:0046872">
    <property type="term" value="F:metal ion binding"/>
    <property type="evidence" value="ECO:0007669"/>
    <property type="project" value="UniProtKB-KW"/>
</dbReference>
<dbReference type="Pfam" id="PF02630">
    <property type="entry name" value="SCO1-SenC"/>
    <property type="match status" value="1"/>
</dbReference>
<dbReference type="CDD" id="cd02968">
    <property type="entry name" value="SCO"/>
    <property type="match status" value="1"/>
</dbReference>
<feature type="binding site" evidence="3">
    <location>
        <position position="85"/>
    </location>
    <ligand>
        <name>Cu cation</name>
        <dbReference type="ChEBI" id="CHEBI:23378"/>
    </ligand>
</feature>
<accession>A0A317RB85</accession>
<keyword evidence="8" id="KW-1185">Reference proteome</keyword>
<dbReference type="InterPro" id="IPR003782">
    <property type="entry name" value="SCO1/SenC"/>
</dbReference>
<name>A0A317RB85_9BURK</name>
<evidence type="ECO:0000313" key="7">
    <source>
        <dbReference type="EMBL" id="PWW46020.1"/>
    </source>
</evidence>
<dbReference type="EMBL" id="QGUB01000005">
    <property type="protein sequence ID" value="PWW46020.1"/>
    <property type="molecule type" value="Genomic_DNA"/>
</dbReference>
<dbReference type="OrthoDB" id="8550465at2"/>
<feature type="binding site" evidence="3">
    <location>
        <position position="89"/>
    </location>
    <ligand>
        <name>Cu cation</name>
        <dbReference type="ChEBI" id="CHEBI:23378"/>
    </ligand>
</feature>
<feature type="domain" description="Thioredoxin" evidence="6">
    <location>
        <begin position="40"/>
        <end position="216"/>
    </location>
</feature>
<dbReference type="PROSITE" id="PS51352">
    <property type="entry name" value="THIOREDOXIN_2"/>
    <property type="match status" value="1"/>
</dbReference>
<keyword evidence="4" id="KW-1015">Disulfide bond</keyword>
<dbReference type="Gene3D" id="3.40.30.10">
    <property type="entry name" value="Glutaredoxin"/>
    <property type="match status" value="1"/>
</dbReference>
<sequence>MLRTAFLSVLLAVCGWAAAAWLTHDFQVWTDEGARRLEVALRPVPVPAVQVQDADGAHASLQALLEGEGPAPAGATIVDFFYTHCETICLSLGASFQQLQAALQADAEAGAASGVRLLSISFDGARDDPATLAEYGRGLGADPRLWRFVRVPDAREEQALLRRLGVVVVPDWRGDFEHNAALLVFDRSGRMRRVFDLAEQQLALDYARHLARQEGAS</sequence>
<evidence type="ECO:0000256" key="3">
    <source>
        <dbReference type="PIRSR" id="PIRSR603782-1"/>
    </source>
</evidence>
<dbReference type="Proteomes" id="UP000246483">
    <property type="component" value="Unassembled WGS sequence"/>
</dbReference>
<feature type="signal peptide" evidence="5">
    <location>
        <begin position="1"/>
        <end position="19"/>
    </location>
</feature>
<keyword evidence="3" id="KW-0479">Metal-binding</keyword>
<keyword evidence="5" id="KW-0732">Signal</keyword>
<feature type="chain" id="PRO_5016397452" evidence="5">
    <location>
        <begin position="20"/>
        <end position="217"/>
    </location>
</feature>
<keyword evidence="2 3" id="KW-0186">Copper</keyword>
<feature type="disulfide bond" description="Redox-active" evidence="4">
    <location>
        <begin position="85"/>
        <end position="89"/>
    </location>
</feature>
<organism evidence="7 8">
    <name type="scientific">Melaminivora alkalimesophila</name>
    <dbReference type="NCBI Taxonomy" id="1165852"/>
    <lineage>
        <taxon>Bacteria</taxon>
        <taxon>Pseudomonadati</taxon>
        <taxon>Pseudomonadota</taxon>
        <taxon>Betaproteobacteria</taxon>
        <taxon>Burkholderiales</taxon>
        <taxon>Comamonadaceae</taxon>
        <taxon>Melaminivora</taxon>
    </lineage>
</organism>
<evidence type="ECO:0000259" key="6">
    <source>
        <dbReference type="PROSITE" id="PS51352"/>
    </source>
</evidence>
<dbReference type="InterPro" id="IPR013766">
    <property type="entry name" value="Thioredoxin_domain"/>
</dbReference>
<evidence type="ECO:0000256" key="5">
    <source>
        <dbReference type="SAM" id="SignalP"/>
    </source>
</evidence>
<reference evidence="7 8" key="1">
    <citation type="submission" date="2018-05" db="EMBL/GenBank/DDBJ databases">
        <title>Genomic Encyclopedia of Type Strains, Phase IV (KMG-IV): sequencing the most valuable type-strain genomes for metagenomic binning, comparative biology and taxonomic classification.</title>
        <authorList>
            <person name="Goeker M."/>
        </authorList>
    </citation>
    <scope>NUCLEOTIDE SEQUENCE [LARGE SCALE GENOMIC DNA]</scope>
    <source>
        <strain evidence="7 8">DSM 26006</strain>
    </source>
</reference>
<comment type="similarity">
    <text evidence="1">Belongs to the SCO1/2 family.</text>
</comment>
<dbReference type="SUPFAM" id="SSF52833">
    <property type="entry name" value="Thioredoxin-like"/>
    <property type="match status" value="1"/>
</dbReference>
<evidence type="ECO:0000256" key="1">
    <source>
        <dbReference type="ARBA" id="ARBA00010996"/>
    </source>
</evidence>